<sequence length="328" mass="36727">MSNCHACTKSIPTTDRQAINCSVCRSRWHGVCARPQPVDVEKDTLSNWRCEKCPAPSHDTLDLSTQRFNAILAQFSTLNNSITTTNNKIEELTATITAHSERIESCVVEIASLRDDNKFLKTKIVTLENELLNMKSNANQIHAEISDRISRERNILIMGLVEGNTAEDLVLANDILSKITNGIAINNIQRLGKVPTDGKKRPLKVTLASFEDVLSVLRNKSKLPRDSFPTISIKPDSTPAQIKHLSELRKELQTRLEAGQMSDATSSNHREQLQHRDDDRPTNYFIDSCICCPIHKEDAADNSSISCDRTVGEAARQYLRSAKERSVF</sequence>
<dbReference type="AlphaFoldDB" id="A0A9N9SKM2"/>
<evidence type="ECO:0000256" key="5">
    <source>
        <dbReference type="SAM" id="Coils"/>
    </source>
</evidence>
<gene>
    <name evidence="8" type="ORF">PHAECO_LOCUS12366</name>
</gene>
<dbReference type="InterPro" id="IPR019786">
    <property type="entry name" value="Zinc_finger_PHD-type_CS"/>
</dbReference>
<dbReference type="GO" id="GO:0008270">
    <property type="term" value="F:zinc ion binding"/>
    <property type="evidence" value="ECO:0007669"/>
    <property type="project" value="UniProtKB-KW"/>
</dbReference>
<dbReference type="Proteomes" id="UP001153737">
    <property type="component" value="Chromosome 9"/>
</dbReference>
<keyword evidence="1" id="KW-0479">Metal-binding</keyword>
<dbReference type="SUPFAM" id="SSF57903">
    <property type="entry name" value="FYVE/PHD zinc finger"/>
    <property type="match status" value="1"/>
</dbReference>
<dbReference type="PANTHER" id="PTHR37445">
    <property type="entry name" value="PROTEIN CBG24663"/>
    <property type="match status" value="1"/>
</dbReference>
<dbReference type="InterPro" id="IPR011011">
    <property type="entry name" value="Znf_FYVE_PHD"/>
</dbReference>
<dbReference type="OrthoDB" id="6738932at2759"/>
<feature type="domain" description="PHD-type" evidence="7">
    <location>
        <begin position="1"/>
        <end position="56"/>
    </location>
</feature>
<evidence type="ECO:0000313" key="8">
    <source>
        <dbReference type="EMBL" id="CAG9825755.1"/>
    </source>
</evidence>
<dbReference type="InterPro" id="IPR013083">
    <property type="entry name" value="Znf_RING/FYVE/PHD"/>
</dbReference>
<organism evidence="8 9">
    <name type="scientific">Phaedon cochleariae</name>
    <name type="common">Mustard beetle</name>
    <dbReference type="NCBI Taxonomy" id="80249"/>
    <lineage>
        <taxon>Eukaryota</taxon>
        <taxon>Metazoa</taxon>
        <taxon>Ecdysozoa</taxon>
        <taxon>Arthropoda</taxon>
        <taxon>Hexapoda</taxon>
        <taxon>Insecta</taxon>
        <taxon>Pterygota</taxon>
        <taxon>Neoptera</taxon>
        <taxon>Endopterygota</taxon>
        <taxon>Coleoptera</taxon>
        <taxon>Polyphaga</taxon>
        <taxon>Cucujiformia</taxon>
        <taxon>Chrysomeloidea</taxon>
        <taxon>Chrysomelidae</taxon>
        <taxon>Chrysomelinae</taxon>
        <taxon>Chrysomelini</taxon>
        <taxon>Phaedon</taxon>
    </lineage>
</organism>
<dbReference type="PROSITE" id="PS50016">
    <property type="entry name" value="ZF_PHD_2"/>
    <property type="match status" value="1"/>
</dbReference>
<name>A0A9N9SKM2_PHACE</name>
<evidence type="ECO:0000256" key="3">
    <source>
        <dbReference type="ARBA" id="ARBA00022833"/>
    </source>
</evidence>
<dbReference type="PROSITE" id="PS01359">
    <property type="entry name" value="ZF_PHD_1"/>
    <property type="match status" value="1"/>
</dbReference>
<feature type="compositionally biased region" description="Basic and acidic residues" evidence="6">
    <location>
        <begin position="268"/>
        <end position="279"/>
    </location>
</feature>
<feature type="region of interest" description="Disordered" evidence="6">
    <location>
        <begin position="256"/>
        <end position="279"/>
    </location>
</feature>
<keyword evidence="9" id="KW-1185">Reference proteome</keyword>
<evidence type="ECO:0000313" key="9">
    <source>
        <dbReference type="Proteomes" id="UP001153737"/>
    </source>
</evidence>
<reference evidence="8" key="1">
    <citation type="submission" date="2022-01" db="EMBL/GenBank/DDBJ databases">
        <authorList>
            <person name="King R."/>
        </authorList>
    </citation>
    <scope>NUCLEOTIDE SEQUENCE</scope>
</reference>
<evidence type="ECO:0000259" key="7">
    <source>
        <dbReference type="PROSITE" id="PS50016"/>
    </source>
</evidence>
<keyword evidence="5" id="KW-0175">Coiled coil</keyword>
<dbReference type="PANTHER" id="PTHR37445:SF3">
    <property type="entry name" value="ZINC FINGER PHD-TYPE DOMAIN-CONTAINING PROTEIN"/>
    <property type="match status" value="1"/>
</dbReference>
<dbReference type="InterPro" id="IPR019787">
    <property type="entry name" value="Znf_PHD-finger"/>
</dbReference>
<evidence type="ECO:0000256" key="4">
    <source>
        <dbReference type="PROSITE-ProRule" id="PRU00146"/>
    </source>
</evidence>
<dbReference type="EMBL" id="OU896715">
    <property type="protein sequence ID" value="CAG9825755.1"/>
    <property type="molecule type" value="Genomic_DNA"/>
</dbReference>
<protein>
    <recommendedName>
        <fullName evidence="7">PHD-type domain-containing protein</fullName>
    </recommendedName>
</protein>
<evidence type="ECO:0000256" key="2">
    <source>
        <dbReference type="ARBA" id="ARBA00022771"/>
    </source>
</evidence>
<proteinExistence type="predicted"/>
<keyword evidence="3" id="KW-0862">Zinc</keyword>
<keyword evidence="2 4" id="KW-0863">Zinc-finger</keyword>
<reference evidence="8" key="2">
    <citation type="submission" date="2022-10" db="EMBL/GenBank/DDBJ databases">
        <authorList>
            <consortium name="ENA_rothamsted_submissions"/>
            <consortium name="culmorum"/>
            <person name="King R."/>
        </authorList>
    </citation>
    <scope>NUCLEOTIDE SEQUENCE</scope>
</reference>
<accession>A0A9N9SKM2</accession>
<evidence type="ECO:0000256" key="1">
    <source>
        <dbReference type="ARBA" id="ARBA00022723"/>
    </source>
</evidence>
<feature type="coiled-coil region" evidence="5">
    <location>
        <begin position="110"/>
        <end position="144"/>
    </location>
</feature>
<evidence type="ECO:0000256" key="6">
    <source>
        <dbReference type="SAM" id="MobiDB-lite"/>
    </source>
</evidence>
<dbReference type="Gene3D" id="3.30.40.10">
    <property type="entry name" value="Zinc/RING finger domain, C3HC4 (zinc finger)"/>
    <property type="match status" value="1"/>
</dbReference>